<evidence type="ECO:0000313" key="7">
    <source>
        <dbReference type="Proteomes" id="UP000199028"/>
    </source>
</evidence>
<dbReference type="InterPro" id="IPR009057">
    <property type="entry name" value="Homeodomain-like_sf"/>
</dbReference>
<dbReference type="EMBL" id="FOFT01000008">
    <property type="protein sequence ID" value="SES00357.1"/>
    <property type="molecule type" value="Genomic_DNA"/>
</dbReference>
<evidence type="ECO:0000259" key="5">
    <source>
        <dbReference type="PROSITE" id="PS50977"/>
    </source>
</evidence>
<dbReference type="Pfam" id="PF00440">
    <property type="entry name" value="TetR_N"/>
    <property type="match status" value="1"/>
</dbReference>
<evidence type="ECO:0000256" key="1">
    <source>
        <dbReference type="ARBA" id="ARBA00023015"/>
    </source>
</evidence>
<keyword evidence="3" id="KW-0804">Transcription</keyword>
<dbReference type="AlphaFoldDB" id="A0A1H9TTQ2"/>
<reference evidence="7" key="1">
    <citation type="submission" date="2016-10" db="EMBL/GenBank/DDBJ databases">
        <authorList>
            <person name="Varghese N."/>
            <person name="Submissions S."/>
        </authorList>
    </citation>
    <scope>NUCLEOTIDE SEQUENCE [LARGE SCALE GENOMIC DNA]</scope>
    <source>
        <strain evidence="7">CGMCC 4.578</strain>
    </source>
</reference>
<evidence type="ECO:0000256" key="4">
    <source>
        <dbReference type="PROSITE-ProRule" id="PRU00335"/>
    </source>
</evidence>
<feature type="domain" description="HTH tetR-type" evidence="5">
    <location>
        <begin position="1"/>
        <end position="60"/>
    </location>
</feature>
<dbReference type="InterPro" id="IPR054156">
    <property type="entry name" value="YxaF_TetR_C"/>
</dbReference>
<dbReference type="RefSeq" id="WP_090067221.1">
    <property type="nucleotide sequence ID" value="NZ_FOFT01000008.1"/>
</dbReference>
<gene>
    <name evidence="6" type="ORF">SAMN05216195_108128</name>
</gene>
<dbReference type="InterPro" id="IPR036271">
    <property type="entry name" value="Tet_transcr_reg_TetR-rel_C_sf"/>
</dbReference>
<dbReference type="Proteomes" id="UP000199028">
    <property type="component" value="Unassembled WGS sequence"/>
</dbReference>
<dbReference type="SUPFAM" id="SSF46689">
    <property type="entry name" value="Homeodomain-like"/>
    <property type="match status" value="1"/>
</dbReference>
<sequence length="196" mass="20699">MSREQIVTGAADMIRRRGLNATSIREVAKHAGTPLGSTYHYFPGGKTQLATEAVEWAAGTVSKVLTAKLRKGPVDGLRAFFALWRQIVTESGFQAGCPVLAVSIEENASPQALVAAADAFRAWSGQLAASLEEHGVASGRARSLAHLCVSAAEGAVALCRAQRSIDPLDDVAAELTALLQAATEDPEMRHTVHNRG</sequence>
<evidence type="ECO:0000256" key="2">
    <source>
        <dbReference type="ARBA" id="ARBA00023125"/>
    </source>
</evidence>
<keyword evidence="2 4" id="KW-0238">DNA-binding</keyword>
<dbReference type="PROSITE" id="PS50977">
    <property type="entry name" value="HTH_TETR_2"/>
    <property type="match status" value="1"/>
</dbReference>
<dbReference type="PANTHER" id="PTHR47506">
    <property type="entry name" value="TRANSCRIPTIONAL REGULATORY PROTEIN"/>
    <property type="match status" value="1"/>
</dbReference>
<name>A0A1H9TTQ2_9PSEU</name>
<dbReference type="InterPro" id="IPR001647">
    <property type="entry name" value="HTH_TetR"/>
</dbReference>
<keyword evidence="1" id="KW-0805">Transcription regulation</keyword>
<proteinExistence type="predicted"/>
<protein>
    <submittedName>
        <fullName evidence="6">Transcriptional regulator, TetR family</fullName>
    </submittedName>
</protein>
<dbReference type="SUPFAM" id="SSF48498">
    <property type="entry name" value="Tetracyclin repressor-like, C-terminal domain"/>
    <property type="match status" value="1"/>
</dbReference>
<dbReference type="PANTHER" id="PTHR47506:SF3">
    <property type="entry name" value="HTH-TYPE TRANSCRIPTIONAL REGULATOR LMRA"/>
    <property type="match status" value="1"/>
</dbReference>
<dbReference type="GO" id="GO:0003677">
    <property type="term" value="F:DNA binding"/>
    <property type="evidence" value="ECO:0007669"/>
    <property type="project" value="UniProtKB-UniRule"/>
</dbReference>
<keyword evidence="7" id="KW-1185">Reference proteome</keyword>
<accession>A0A1H9TTQ2</accession>
<feature type="DNA-binding region" description="H-T-H motif" evidence="4">
    <location>
        <begin position="23"/>
        <end position="42"/>
    </location>
</feature>
<dbReference type="Pfam" id="PF21993">
    <property type="entry name" value="TetR_C_13_2"/>
    <property type="match status" value="1"/>
</dbReference>
<evidence type="ECO:0000313" key="6">
    <source>
        <dbReference type="EMBL" id="SES00357.1"/>
    </source>
</evidence>
<dbReference type="OrthoDB" id="4567939at2"/>
<dbReference type="Gene3D" id="1.10.357.10">
    <property type="entry name" value="Tetracycline Repressor, domain 2"/>
    <property type="match status" value="1"/>
</dbReference>
<evidence type="ECO:0000256" key="3">
    <source>
        <dbReference type="ARBA" id="ARBA00023163"/>
    </source>
</evidence>
<organism evidence="6 7">
    <name type="scientific">Lentzea flaviverrucosa</name>
    <dbReference type="NCBI Taxonomy" id="200379"/>
    <lineage>
        <taxon>Bacteria</taxon>
        <taxon>Bacillati</taxon>
        <taxon>Actinomycetota</taxon>
        <taxon>Actinomycetes</taxon>
        <taxon>Pseudonocardiales</taxon>
        <taxon>Pseudonocardiaceae</taxon>
        <taxon>Lentzea</taxon>
    </lineage>
</organism>